<dbReference type="InterPro" id="IPR036950">
    <property type="entry name" value="PBP_transglycosylase"/>
</dbReference>
<evidence type="ECO:0000256" key="9">
    <source>
        <dbReference type="SAM" id="MobiDB-lite"/>
    </source>
</evidence>
<dbReference type="InterPro" id="IPR001264">
    <property type="entry name" value="Glyco_trans_51"/>
</dbReference>
<dbReference type="SUPFAM" id="SSF56601">
    <property type="entry name" value="beta-lactamase/transpeptidase-like"/>
    <property type="match status" value="1"/>
</dbReference>
<evidence type="ECO:0000256" key="2">
    <source>
        <dbReference type="ARBA" id="ARBA00022670"/>
    </source>
</evidence>
<feature type="transmembrane region" description="Helical" evidence="10">
    <location>
        <begin position="26"/>
        <end position="49"/>
    </location>
</feature>
<keyword evidence="10" id="KW-1133">Transmembrane helix</keyword>
<evidence type="ECO:0000256" key="3">
    <source>
        <dbReference type="ARBA" id="ARBA00022676"/>
    </source>
</evidence>
<gene>
    <name evidence="12" type="ORF">M5X09_00860</name>
</gene>
<dbReference type="InterPro" id="IPR001460">
    <property type="entry name" value="PCN-bd_Tpept"/>
</dbReference>
<dbReference type="InterPro" id="IPR023346">
    <property type="entry name" value="Lysozyme-like_dom_sf"/>
</dbReference>
<keyword evidence="3" id="KW-0328">Glycosyltransferase</keyword>
<dbReference type="PANTHER" id="PTHR32282">
    <property type="entry name" value="BINDING PROTEIN TRANSPEPTIDASE, PUTATIVE-RELATED"/>
    <property type="match status" value="1"/>
</dbReference>
<dbReference type="Gene3D" id="2.60.40.10">
    <property type="entry name" value="Immunoglobulins"/>
    <property type="match status" value="2"/>
</dbReference>
<dbReference type="CDD" id="cd00063">
    <property type="entry name" value="FN3"/>
    <property type="match status" value="2"/>
</dbReference>
<dbReference type="InterPro" id="IPR012338">
    <property type="entry name" value="Beta-lactam/transpept-like"/>
</dbReference>
<evidence type="ECO:0000256" key="1">
    <source>
        <dbReference type="ARBA" id="ARBA00022645"/>
    </source>
</evidence>
<evidence type="ECO:0000256" key="5">
    <source>
        <dbReference type="ARBA" id="ARBA00022801"/>
    </source>
</evidence>
<comment type="catalytic activity">
    <reaction evidence="7">
        <text>Preferential cleavage: (Ac)2-L-Lys-D-Ala-|-D-Ala. Also transpeptidation of peptidyl-alanyl moieties that are N-acyl substituents of D-alanine.</text>
        <dbReference type="EC" id="3.4.16.4"/>
    </reaction>
</comment>
<dbReference type="PANTHER" id="PTHR32282:SF33">
    <property type="entry name" value="PEPTIDOGLYCAN GLYCOSYLTRANSFERASE"/>
    <property type="match status" value="1"/>
</dbReference>
<organism evidence="12 13">
    <name type="scientific">Paenibacillus apiarius</name>
    <dbReference type="NCBI Taxonomy" id="46240"/>
    <lineage>
        <taxon>Bacteria</taxon>
        <taxon>Bacillati</taxon>
        <taxon>Bacillota</taxon>
        <taxon>Bacilli</taxon>
        <taxon>Bacillales</taxon>
        <taxon>Paenibacillaceae</taxon>
        <taxon>Paenibacillus</taxon>
    </lineage>
</organism>
<evidence type="ECO:0000256" key="8">
    <source>
        <dbReference type="ARBA" id="ARBA00049902"/>
    </source>
</evidence>
<keyword evidence="10" id="KW-0812">Transmembrane</keyword>
<dbReference type="Gene3D" id="1.10.3810.10">
    <property type="entry name" value="Biosynthetic peptidoglycan transglycosylase-like"/>
    <property type="match status" value="1"/>
</dbReference>
<evidence type="ECO:0000313" key="13">
    <source>
        <dbReference type="Proteomes" id="UP001207626"/>
    </source>
</evidence>
<keyword evidence="4" id="KW-0808">Transferase</keyword>
<comment type="catalytic activity">
    <reaction evidence="8">
        <text>[GlcNAc-(1-&gt;4)-Mur2Ac(oyl-L-Ala-gamma-D-Glu-L-Lys-D-Ala-D-Ala)](n)-di-trans,octa-cis-undecaprenyl diphosphate + beta-D-GlcNAc-(1-&gt;4)-Mur2Ac(oyl-L-Ala-gamma-D-Glu-L-Lys-D-Ala-D-Ala)-di-trans,octa-cis-undecaprenyl diphosphate = [GlcNAc-(1-&gt;4)-Mur2Ac(oyl-L-Ala-gamma-D-Glu-L-Lys-D-Ala-D-Ala)](n+1)-di-trans,octa-cis-undecaprenyl diphosphate + di-trans,octa-cis-undecaprenyl diphosphate + H(+)</text>
        <dbReference type="Rhea" id="RHEA:23708"/>
        <dbReference type="Rhea" id="RHEA-COMP:9602"/>
        <dbReference type="Rhea" id="RHEA-COMP:9603"/>
        <dbReference type="ChEBI" id="CHEBI:15378"/>
        <dbReference type="ChEBI" id="CHEBI:58405"/>
        <dbReference type="ChEBI" id="CHEBI:60033"/>
        <dbReference type="ChEBI" id="CHEBI:78435"/>
        <dbReference type="EC" id="2.4.99.28"/>
    </reaction>
</comment>
<keyword evidence="6" id="KW-0511">Multifunctional enzyme</keyword>
<dbReference type="EMBL" id="JAMDLW010000001">
    <property type="protein sequence ID" value="MCY9518217.1"/>
    <property type="molecule type" value="Genomic_DNA"/>
</dbReference>
<keyword evidence="1" id="KW-0121">Carboxypeptidase</keyword>
<sequence length="1056" mass="115806">MVEEKLTENDDQPTRKRSIGRRIWSVIKWLMLFGLLCGLFVGGAGVGYVTSLVKDEPIRPRELIEQKIQENAVTGFVYFNDGTQIGQLRTEEDRRPVSLKEIPQSVIDALIATEDNRFFEHMGIDIRGLSRAVLQKVLKQPVQTGGSTLTQQLARRVFLNLDRTDSRKAKEILLSLRMERVLSKEEIITAYLNKVPFGNGSTGYNLYGIKAAAKGIFNIDNLDQLNIAQSAYLAGLPQLPSAYSAFNGKGEPNEKGLTRAIERQKLVLKRMLEEHKITQQQYNEATAFDIRASIAKPKEKAYATYPYLMLEAERAAAEVLLLQQNPGLTKADLRKRENNELIQNAREQLLRGGYLVYTTIDKNIYSAMKRVSDNKDNFSPRSDTKGEEQVAALMLDHRSGAILGMIEGRDFYLEQMNFATQMLRQPGSTMKPLAAYLPAIEEGKVQPATILDDAPMVLKDGSKGYHIPGNANGRYQGLVTARDALSQSLNLPALNIYIEKLGVKKALDFVQKLGITTIQPEDYYAQTGVIGGLRYGVTVEEITNAFGTIANEGVFNDAYLISKIVDSKGNIVYQHKADPQTVVSKQSAYLMTDMMKSVISGPRGTGRRVKSEFNQYGSVEVAAKTGSTQNYADTWFVGYTPDVTMGVWVGYDQPIHVLNRSAYSRSTEIWSKVMNEVTKAKPDLLETKEFKRPDGIVSMTVSGYSGKLPDELTRQAGRYVTDIFNRKYIPTEKEDVLVRAKYITYDGVNYIPQESTPDDMTREKVVIKREKPIQELVEELKKALAHLSSSSRRRSLSSYLPEDATSDAPAKVDPRKDDGKAPTAPGNVTLEALGDGTVRISFSPSGSSDVVGYRLYRSLNGGAFQRADGTVLTGDELRFKNYVSAGKQYGYYVTAVDVGGHESEPSATVQWGDGAPIEPANPPEQTDTGEGAPDSGDPTQTDGGELPDDGGSAANNNGGSAGNEEPPAAAGPPGKPSGLKSSLTDMGVKLSWKASSNNPSEYRIYFSASSSGSFEQIGSSPTPGFELITMTPAGWYRVSAVNNAGESESTAAVKVQ</sequence>
<reference evidence="12 13" key="1">
    <citation type="submission" date="2022-05" db="EMBL/GenBank/DDBJ databases">
        <title>Genome Sequencing of Bee-Associated Microbes.</title>
        <authorList>
            <person name="Dunlap C."/>
        </authorList>
    </citation>
    <scope>NUCLEOTIDE SEQUENCE [LARGE SCALE GENOMIC DNA]</scope>
    <source>
        <strain evidence="12 13">NRRL NRS-1438</strain>
    </source>
</reference>
<dbReference type="Pfam" id="PF00912">
    <property type="entry name" value="Transgly"/>
    <property type="match status" value="1"/>
</dbReference>
<evidence type="ECO:0000256" key="7">
    <source>
        <dbReference type="ARBA" id="ARBA00034000"/>
    </source>
</evidence>
<evidence type="ECO:0000256" key="6">
    <source>
        <dbReference type="ARBA" id="ARBA00023268"/>
    </source>
</evidence>
<dbReference type="SMART" id="SM00060">
    <property type="entry name" value="FN3"/>
    <property type="match status" value="2"/>
</dbReference>
<keyword evidence="2" id="KW-0645">Protease</keyword>
<keyword evidence="5" id="KW-0378">Hydrolase</keyword>
<name>A0ABT4DLJ0_9BACL</name>
<evidence type="ECO:0000256" key="10">
    <source>
        <dbReference type="SAM" id="Phobius"/>
    </source>
</evidence>
<feature type="compositionally biased region" description="Basic and acidic residues" evidence="9">
    <location>
        <begin position="810"/>
        <end position="820"/>
    </location>
</feature>
<comment type="caution">
    <text evidence="12">The sequence shown here is derived from an EMBL/GenBank/DDBJ whole genome shotgun (WGS) entry which is preliminary data.</text>
</comment>
<dbReference type="InterPro" id="IPR036116">
    <property type="entry name" value="FN3_sf"/>
</dbReference>
<feature type="compositionally biased region" description="Low complexity" evidence="9">
    <location>
        <begin position="950"/>
        <end position="968"/>
    </location>
</feature>
<proteinExistence type="predicted"/>
<evidence type="ECO:0000259" key="11">
    <source>
        <dbReference type="PROSITE" id="PS50853"/>
    </source>
</evidence>
<dbReference type="InterPro" id="IPR013783">
    <property type="entry name" value="Ig-like_fold"/>
</dbReference>
<dbReference type="InterPro" id="IPR003961">
    <property type="entry name" value="FN3_dom"/>
</dbReference>
<keyword evidence="13" id="KW-1185">Reference proteome</keyword>
<dbReference type="SUPFAM" id="SSF49265">
    <property type="entry name" value="Fibronectin type III"/>
    <property type="match status" value="1"/>
</dbReference>
<dbReference type="Pfam" id="PF00905">
    <property type="entry name" value="Transpeptidase"/>
    <property type="match status" value="1"/>
</dbReference>
<evidence type="ECO:0000313" key="12">
    <source>
        <dbReference type="EMBL" id="MCY9518217.1"/>
    </source>
</evidence>
<dbReference type="SUPFAM" id="SSF53955">
    <property type="entry name" value="Lysozyme-like"/>
    <property type="match status" value="1"/>
</dbReference>
<keyword evidence="10" id="KW-0472">Membrane</keyword>
<accession>A0ABT4DLJ0</accession>
<evidence type="ECO:0000256" key="4">
    <source>
        <dbReference type="ARBA" id="ARBA00022679"/>
    </source>
</evidence>
<dbReference type="PROSITE" id="PS50853">
    <property type="entry name" value="FN3"/>
    <property type="match status" value="1"/>
</dbReference>
<protein>
    <submittedName>
        <fullName evidence="12">Transglycosylase domain-containing protein</fullName>
    </submittedName>
</protein>
<dbReference type="RefSeq" id="WP_087432701.1">
    <property type="nucleotide sequence ID" value="NZ_JAMDLV010000009.1"/>
</dbReference>
<dbReference type="InterPro" id="IPR050396">
    <property type="entry name" value="Glycosyltr_51/Transpeptidase"/>
</dbReference>
<dbReference type="Proteomes" id="UP001207626">
    <property type="component" value="Unassembled WGS sequence"/>
</dbReference>
<feature type="region of interest" description="Disordered" evidence="9">
    <location>
        <begin position="795"/>
        <end position="828"/>
    </location>
</feature>
<dbReference type="Gene3D" id="3.40.710.10">
    <property type="entry name" value="DD-peptidase/beta-lactamase superfamily"/>
    <property type="match status" value="1"/>
</dbReference>
<feature type="region of interest" description="Disordered" evidence="9">
    <location>
        <begin position="903"/>
        <end position="982"/>
    </location>
</feature>
<feature type="domain" description="Fibronectin type-III" evidence="11">
    <location>
        <begin position="824"/>
        <end position="917"/>
    </location>
</feature>